<dbReference type="Pfam" id="PF00037">
    <property type="entry name" value="Fer4"/>
    <property type="match status" value="1"/>
</dbReference>
<comment type="caution">
    <text evidence="2">The sequence shown here is derived from an EMBL/GenBank/DDBJ whole genome shotgun (WGS) entry which is preliminary data.</text>
</comment>
<name>X1IGL4_9ZZZZ</name>
<dbReference type="PROSITE" id="PS00198">
    <property type="entry name" value="4FE4S_FER_1"/>
    <property type="match status" value="2"/>
</dbReference>
<organism evidence="2">
    <name type="scientific">marine sediment metagenome</name>
    <dbReference type="NCBI Taxonomy" id="412755"/>
    <lineage>
        <taxon>unclassified sequences</taxon>
        <taxon>metagenomes</taxon>
        <taxon>ecological metagenomes</taxon>
    </lineage>
</organism>
<dbReference type="InterPro" id="IPR017900">
    <property type="entry name" value="4Fe4S_Fe_S_CS"/>
</dbReference>
<dbReference type="PANTHER" id="PTHR43034:SF2">
    <property type="entry name" value="ION-TRANSLOCATING OXIDOREDUCTASE COMPLEX SUBUNIT C"/>
    <property type="match status" value="1"/>
</dbReference>
<feature type="domain" description="4Fe-4S ferredoxin-type" evidence="1">
    <location>
        <begin position="53"/>
        <end position="83"/>
    </location>
</feature>
<dbReference type="GO" id="GO:0051539">
    <property type="term" value="F:4 iron, 4 sulfur cluster binding"/>
    <property type="evidence" value="ECO:0007669"/>
    <property type="project" value="InterPro"/>
</dbReference>
<gene>
    <name evidence="2" type="ORF">S03H2_61183</name>
</gene>
<dbReference type="InterPro" id="IPR010208">
    <property type="entry name" value="Ion_transpt_RnfC/RsxC"/>
</dbReference>
<dbReference type="InterPro" id="IPR017896">
    <property type="entry name" value="4Fe4S_Fe-S-bd"/>
</dbReference>
<dbReference type="GO" id="GO:0009055">
    <property type="term" value="F:electron transfer activity"/>
    <property type="evidence" value="ECO:0007669"/>
    <property type="project" value="InterPro"/>
</dbReference>
<feature type="non-terminal residue" evidence="2">
    <location>
        <position position="1"/>
    </location>
</feature>
<protein>
    <recommendedName>
        <fullName evidence="1">4Fe-4S ferredoxin-type domain-containing protein</fullName>
    </recommendedName>
</protein>
<dbReference type="PROSITE" id="PS51379">
    <property type="entry name" value="4FE4S_FER_2"/>
    <property type="match status" value="1"/>
</dbReference>
<dbReference type="SUPFAM" id="SSF46548">
    <property type="entry name" value="alpha-helical ferredoxin"/>
    <property type="match status" value="1"/>
</dbReference>
<proteinExistence type="predicted"/>
<evidence type="ECO:0000313" key="2">
    <source>
        <dbReference type="EMBL" id="GAH81526.1"/>
    </source>
</evidence>
<dbReference type="EMBL" id="BARU01039476">
    <property type="protein sequence ID" value="GAH81526.1"/>
    <property type="molecule type" value="Genomic_DNA"/>
</dbReference>
<dbReference type="AlphaFoldDB" id="X1IGL4"/>
<evidence type="ECO:0000259" key="1">
    <source>
        <dbReference type="PROSITE" id="PS51379"/>
    </source>
</evidence>
<dbReference type="PANTHER" id="PTHR43034">
    <property type="entry name" value="ION-TRANSLOCATING OXIDOREDUCTASE COMPLEX SUBUNIT C"/>
    <property type="match status" value="1"/>
</dbReference>
<dbReference type="GO" id="GO:0016020">
    <property type="term" value="C:membrane"/>
    <property type="evidence" value="ECO:0007669"/>
    <property type="project" value="InterPro"/>
</dbReference>
<sequence length="151" mass="15500">SAPATPELIACCGGLTADAARVISGGPMMGFALGDLDVPVTKGASGVVVLTAGQVRKAEETACVRCGRCVDVCPLNLVPTRIALAARASDWDLARRYHITACCECGCCAYTCPASIPLVQLIRVGKATMPQAEGRKLKAMPGVALVKPGES</sequence>
<accession>X1IGL4</accession>
<dbReference type="Gene3D" id="3.30.70.20">
    <property type="match status" value="1"/>
</dbReference>
<reference evidence="2" key="1">
    <citation type="journal article" date="2014" name="Front. Microbiol.">
        <title>High frequency of phylogenetically diverse reductive dehalogenase-homologous genes in deep subseafloor sedimentary metagenomes.</title>
        <authorList>
            <person name="Kawai M."/>
            <person name="Futagami T."/>
            <person name="Toyoda A."/>
            <person name="Takaki Y."/>
            <person name="Nishi S."/>
            <person name="Hori S."/>
            <person name="Arai W."/>
            <person name="Tsubouchi T."/>
            <person name="Morono Y."/>
            <person name="Uchiyama I."/>
            <person name="Ito T."/>
            <person name="Fujiyama A."/>
            <person name="Inagaki F."/>
            <person name="Takami H."/>
        </authorList>
    </citation>
    <scope>NUCLEOTIDE SEQUENCE</scope>
    <source>
        <strain evidence="2">Expedition CK06-06</strain>
    </source>
</reference>